<dbReference type="OrthoDB" id="794036at2"/>
<keyword evidence="3" id="KW-1185">Reference proteome</keyword>
<dbReference type="RefSeq" id="WP_104514444.1">
    <property type="nucleotide sequence ID" value="NZ_MQVW01000027.1"/>
</dbReference>
<dbReference type="EMBL" id="PTJE01000001">
    <property type="protein sequence ID" value="PPK96914.1"/>
    <property type="molecule type" value="Genomic_DNA"/>
</dbReference>
<gene>
    <name evidence="2" type="ORF">LY01_00739</name>
</gene>
<reference evidence="2 3" key="1">
    <citation type="submission" date="2018-02" db="EMBL/GenBank/DDBJ databases">
        <title>Genomic Encyclopedia of Archaeal and Bacterial Type Strains, Phase II (KMG-II): from individual species to whole genera.</title>
        <authorList>
            <person name="Goeker M."/>
        </authorList>
    </citation>
    <scope>NUCLEOTIDE SEQUENCE [LARGE SCALE GENOMIC DNA]</scope>
    <source>
        <strain evidence="2 3">DSM 16809</strain>
    </source>
</reference>
<dbReference type="PIRSF" id="PIRSF030959">
    <property type="entry name" value="UCP030959"/>
    <property type="match status" value="1"/>
</dbReference>
<comment type="caution">
    <text evidence="2">The sequence shown here is derived from an EMBL/GenBank/DDBJ whole genome shotgun (WGS) entry which is preliminary data.</text>
</comment>
<evidence type="ECO:0000313" key="2">
    <source>
        <dbReference type="EMBL" id="PPK96914.1"/>
    </source>
</evidence>
<accession>A0A2S6IRL9</accession>
<dbReference type="InterPro" id="IPR014562">
    <property type="entry name" value="UCP030959_TPR_rpt-cont"/>
</dbReference>
<proteinExistence type="predicted"/>
<dbReference type="InterPro" id="IPR019734">
    <property type="entry name" value="TPR_rpt"/>
</dbReference>
<evidence type="ECO:0008006" key="4">
    <source>
        <dbReference type="Google" id="ProtNLM"/>
    </source>
</evidence>
<keyword evidence="1" id="KW-0472">Membrane</keyword>
<dbReference type="InterPro" id="IPR011990">
    <property type="entry name" value="TPR-like_helical_dom_sf"/>
</dbReference>
<keyword evidence="1" id="KW-1133">Transmembrane helix</keyword>
<dbReference type="Proteomes" id="UP000239002">
    <property type="component" value="Unassembled WGS sequence"/>
</dbReference>
<evidence type="ECO:0000256" key="1">
    <source>
        <dbReference type="SAM" id="Phobius"/>
    </source>
</evidence>
<name>A0A2S6IRL9_9FLAO</name>
<dbReference type="SUPFAM" id="SSF48452">
    <property type="entry name" value="TPR-like"/>
    <property type="match status" value="1"/>
</dbReference>
<dbReference type="Pfam" id="PF13181">
    <property type="entry name" value="TPR_8"/>
    <property type="match status" value="1"/>
</dbReference>
<sequence>MIFYYLTVAVQIFCCYHAYKNRSEVYWYAIIFLLPVIGSLIYLVLNVLKKNDAQVITDEITTVINPTKKINDLINKVKFSDTFANRVALADAYFNKQEYQKALDNYETVLGGAHKDDAYVQEQLVITHYHLKNYNKVIEVARSLKPNSELRASKVHFFLGLSYKELGKLNNAEKQLRSLDVRYSHYPERLVLAQFLIDRKKPEAAKELIEELLTEYSHMSKPNVKLHRNTFAEVKRLHSTLV</sequence>
<keyword evidence="1" id="KW-0812">Transmembrane</keyword>
<organism evidence="2 3">
    <name type="scientific">Nonlabens xylanidelens</name>
    <dbReference type="NCBI Taxonomy" id="191564"/>
    <lineage>
        <taxon>Bacteria</taxon>
        <taxon>Pseudomonadati</taxon>
        <taxon>Bacteroidota</taxon>
        <taxon>Flavobacteriia</taxon>
        <taxon>Flavobacteriales</taxon>
        <taxon>Flavobacteriaceae</taxon>
        <taxon>Nonlabens</taxon>
    </lineage>
</organism>
<evidence type="ECO:0000313" key="3">
    <source>
        <dbReference type="Proteomes" id="UP000239002"/>
    </source>
</evidence>
<dbReference type="Gene3D" id="1.25.40.10">
    <property type="entry name" value="Tetratricopeptide repeat domain"/>
    <property type="match status" value="1"/>
</dbReference>
<protein>
    <recommendedName>
        <fullName evidence="4">Tetratricopeptide repeat protein</fullName>
    </recommendedName>
</protein>
<dbReference type="AlphaFoldDB" id="A0A2S6IRL9"/>
<feature type="transmembrane region" description="Helical" evidence="1">
    <location>
        <begin position="25"/>
        <end position="45"/>
    </location>
</feature>